<name>A0AAD7GK36_9AGAR</name>
<feature type="region of interest" description="Disordered" evidence="1">
    <location>
        <begin position="206"/>
        <end position="231"/>
    </location>
</feature>
<dbReference type="AlphaFoldDB" id="A0AAD7GK36"/>
<evidence type="ECO:0000256" key="1">
    <source>
        <dbReference type="SAM" id="MobiDB-lite"/>
    </source>
</evidence>
<protein>
    <recommendedName>
        <fullName evidence="4">GATA-type domain-containing protein</fullName>
    </recommendedName>
</protein>
<evidence type="ECO:0008006" key="4">
    <source>
        <dbReference type="Google" id="ProtNLM"/>
    </source>
</evidence>
<organism evidence="2 3">
    <name type="scientific">Mycena metata</name>
    <dbReference type="NCBI Taxonomy" id="1033252"/>
    <lineage>
        <taxon>Eukaryota</taxon>
        <taxon>Fungi</taxon>
        <taxon>Dikarya</taxon>
        <taxon>Basidiomycota</taxon>
        <taxon>Agaricomycotina</taxon>
        <taxon>Agaricomycetes</taxon>
        <taxon>Agaricomycetidae</taxon>
        <taxon>Agaricales</taxon>
        <taxon>Marasmiineae</taxon>
        <taxon>Mycenaceae</taxon>
        <taxon>Mycena</taxon>
    </lineage>
</organism>
<evidence type="ECO:0000313" key="2">
    <source>
        <dbReference type="EMBL" id="KAJ7692782.1"/>
    </source>
</evidence>
<sequence>MASKFEDYQEDSRILLLSMYADSATPVFDSDLPDVRVDNIEEVPVAVARSPQCANPNCGVSASIAWHKSVLVPGGKVCNNCVVLVLALPKRPPREPRKRPVVHCSGFDGAIVGVPFKSKLNSENNLCRTCHDLETTEIKANRPPLTHGDCANCGFEFNGKGQLRYNSVLDPGKKLCAPCGSYERNMNKKRPLEVIEKFRQKHLAVAAKDDDEDDEEAYLRVVPSNESFTDA</sequence>
<gene>
    <name evidence="2" type="ORF">B0H16DRAFT_1486318</name>
</gene>
<evidence type="ECO:0000313" key="3">
    <source>
        <dbReference type="Proteomes" id="UP001215598"/>
    </source>
</evidence>
<comment type="caution">
    <text evidence="2">The sequence shown here is derived from an EMBL/GenBank/DDBJ whole genome shotgun (WGS) entry which is preliminary data.</text>
</comment>
<dbReference type="Proteomes" id="UP001215598">
    <property type="component" value="Unassembled WGS sequence"/>
</dbReference>
<accession>A0AAD7GK36</accession>
<keyword evidence="3" id="KW-1185">Reference proteome</keyword>
<reference evidence="2" key="1">
    <citation type="submission" date="2023-03" db="EMBL/GenBank/DDBJ databases">
        <title>Massive genome expansion in bonnet fungi (Mycena s.s.) driven by repeated elements and novel gene families across ecological guilds.</title>
        <authorList>
            <consortium name="Lawrence Berkeley National Laboratory"/>
            <person name="Harder C.B."/>
            <person name="Miyauchi S."/>
            <person name="Viragh M."/>
            <person name="Kuo A."/>
            <person name="Thoen E."/>
            <person name="Andreopoulos B."/>
            <person name="Lu D."/>
            <person name="Skrede I."/>
            <person name="Drula E."/>
            <person name="Henrissat B."/>
            <person name="Morin E."/>
            <person name="Kohler A."/>
            <person name="Barry K."/>
            <person name="LaButti K."/>
            <person name="Morin E."/>
            <person name="Salamov A."/>
            <person name="Lipzen A."/>
            <person name="Mereny Z."/>
            <person name="Hegedus B."/>
            <person name="Baldrian P."/>
            <person name="Stursova M."/>
            <person name="Weitz H."/>
            <person name="Taylor A."/>
            <person name="Grigoriev I.V."/>
            <person name="Nagy L.G."/>
            <person name="Martin F."/>
            <person name="Kauserud H."/>
        </authorList>
    </citation>
    <scope>NUCLEOTIDE SEQUENCE</scope>
    <source>
        <strain evidence="2">CBHHK182m</strain>
    </source>
</reference>
<dbReference type="EMBL" id="JARKIB010000752">
    <property type="protein sequence ID" value="KAJ7692782.1"/>
    <property type="molecule type" value="Genomic_DNA"/>
</dbReference>
<proteinExistence type="predicted"/>